<reference evidence="13" key="1">
    <citation type="submission" date="2025-08" db="UniProtKB">
        <authorList>
            <consortium name="RefSeq"/>
        </authorList>
    </citation>
    <scope>IDENTIFICATION</scope>
</reference>
<dbReference type="InterPro" id="IPR001932">
    <property type="entry name" value="PPM-type_phosphatase-like_dom"/>
</dbReference>
<keyword evidence="6" id="KW-0460">Magnesium</keyword>
<keyword evidence="12" id="KW-1185">Reference proteome</keyword>
<evidence type="ECO:0000256" key="5">
    <source>
        <dbReference type="ARBA" id="ARBA00022801"/>
    </source>
</evidence>
<gene>
    <name evidence="13" type="primary">LOC110773360</name>
</gene>
<feature type="compositionally biased region" description="Polar residues" evidence="10">
    <location>
        <begin position="764"/>
        <end position="784"/>
    </location>
</feature>
<dbReference type="AlphaFoldDB" id="A0A6P5U357"/>
<evidence type="ECO:0000313" key="13">
    <source>
        <dbReference type="RefSeq" id="XP_021833564.1"/>
    </source>
</evidence>
<evidence type="ECO:0000256" key="3">
    <source>
        <dbReference type="ARBA" id="ARBA00013081"/>
    </source>
</evidence>
<dbReference type="Gene3D" id="3.60.40.10">
    <property type="entry name" value="PPM-type phosphatase domain"/>
    <property type="match status" value="2"/>
</dbReference>
<feature type="compositionally biased region" description="Basic and acidic residues" evidence="10">
    <location>
        <begin position="381"/>
        <end position="391"/>
    </location>
</feature>
<evidence type="ECO:0000256" key="6">
    <source>
        <dbReference type="ARBA" id="ARBA00022842"/>
    </source>
</evidence>
<name>A0A6P5U357_PRUAV</name>
<keyword evidence="4" id="KW-0479">Metal-binding</keyword>
<feature type="domain" description="PPM-type phosphatase" evidence="11">
    <location>
        <begin position="67"/>
        <end position="502"/>
    </location>
</feature>
<dbReference type="InterPro" id="IPR000222">
    <property type="entry name" value="PP2C_BS"/>
</dbReference>
<evidence type="ECO:0000256" key="2">
    <source>
        <dbReference type="ARBA" id="ARBA00001946"/>
    </source>
</evidence>
<dbReference type="InterPro" id="IPR008586">
    <property type="entry name" value="DUF868_pln"/>
</dbReference>
<dbReference type="SMART" id="SM00332">
    <property type="entry name" value="PP2Cc"/>
    <property type="match status" value="1"/>
</dbReference>
<dbReference type="GO" id="GO:0046872">
    <property type="term" value="F:metal ion binding"/>
    <property type="evidence" value="ECO:0007669"/>
    <property type="project" value="UniProtKB-KW"/>
</dbReference>
<feature type="region of interest" description="Disordered" evidence="10">
    <location>
        <begin position="764"/>
        <end position="795"/>
    </location>
</feature>
<dbReference type="PANTHER" id="PTHR31972">
    <property type="entry name" value="EXPRESSED PROTEIN"/>
    <property type="match status" value="1"/>
</dbReference>
<evidence type="ECO:0000259" key="11">
    <source>
        <dbReference type="PROSITE" id="PS51746"/>
    </source>
</evidence>
<feature type="compositionally biased region" description="Polar residues" evidence="10">
    <location>
        <begin position="433"/>
        <end position="453"/>
    </location>
</feature>
<evidence type="ECO:0000256" key="1">
    <source>
        <dbReference type="ARBA" id="ARBA00001936"/>
    </source>
</evidence>
<dbReference type="CDD" id="cd00143">
    <property type="entry name" value="PP2Cc"/>
    <property type="match status" value="1"/>
</dbReference>
<keyword evidence="5 9" id="KW-0378">Hydrolase</keyword>
<evidence type="ECO:0000256" key="7">
    <source>
        <dbReference type="ARBA" id="ARBA00022912"/>
    </source>
</evidence>
<dbReference type="PROSITE" id="PS01032">
    <property type="entry name" value="PPM_1"/>
    <property type="match status" value="1"/>
</dbReference>
<dbReference type="SUPFAM" id="SSF81606">
    <property type="entry name" value="PP2C-like"/>
    <property type="match status" value="1"/>
</dbReference>
<dbReference type="KEGG" id="pavi:110773360"/>
<keyword evidence="7 9" id="KW-0904">Protein phosphatase</keyword>
<dbReference type="PANTHER" id="PTHR31972:SF11">
    <property type="entry name" value="DUF868 DOMAIN-CONTAINING PROTEIN"/>
    <property type="match status" value="1"/>
</dbReference>
<dbReference type="Proteomes" id="UP000515124">
    <property type="component" value="Unplaced"/>
</dbReference>
<comment type="cofactor">
    <cofactor evidence="2">
        <name>Mg(2+)</name>
        <dbReference type="ChEBI" id="CHEBI:18420"/>
    </cofactor>
</comment>
<dbReference type="GO" id="GO:0004722">
    <property type="term" value="F:protein serine/threonine phosphatase activity"/>
    <property type="evidence" value="ECO:0007669"/>
    <property type="project" value="UniProtKB-EC"/>
</dbReference>
<dbReference type="EC" id="3.1.3.16" evidence="3"/>
<proteinExistence type="inferred from homology"/>
<dbReference type="Pfam" id="PF00481">
    <property type="entry name" value="PP2C"/>
    <property type="match status" value="1"/>
</dbReference>
<evidence type="ECO:0000256" key="4">
    <source>
        <dbReference type="ARBA" id="ARBA00022723"/>
    </source>
</evidence>
<dbReference type="PROSITE" id="PS51746">
    <property type="entry name" value="PPM_2"/>
    <property type="match status" value="1"/>
</dbReference>
<sequence length="809" mass="90006">MASSELAVSHSESSAVTATVDPITASSSLKRKRPPMIEIPNVLQEIKTEKLRDFTPENDAICFSGIGVGVSAAKGKKKFMEDTHKIVSCLQGNDSKKGFFGVYDGHGGKKAADFVADNLHNNILEMMEVHTEIEEAVKAGYLKTDQEFLKQGLESGTCCVTALIEGKEVVISNLGDCRAVLCRGGVAEALTLDHTAEQEDERKRIENEGGYVEFHRGAWRVHGVLSVSRSIGDAHLKDWVLAEPETKILQLTPDMEFLVLASDGLWGEVGNQEAIDTVTRLCSVQKKSGPSGDLLKDNEEDYGCVSVSPSSKLRRISLVKQLKGTQSPGYKKTVNSWKESENDLQSENESPPSKSRRISLVKRVNMKNESPIKETQSPGYKKTDNSWKDSENDFASENESPPLKSRKISLVKRVNMKNESPIKDPQSPGYKKTVSSWKDSENDFPSENESPPSKSRRISLVKRVNMKIQPASGGLVAACKELVNLALSRGSLDDITVMIIDLNHFRCIPACFSSGTQRPVDDPNPTSVIRSGQSVFMSVYSTKIAGQCRLITITWCKNLLLHGLSVSVQGQDGDDDYRCKVELKPWYFWRKQGSKQFLVDGSTVDVVWDLKAAKFNGETEPRSDYYVAIVCEEEVVLLVGDQKKDAYRRTGCRPSLIEPILVSRKEHLFGKKRYSTRIKFHEKESFHEILIECNNISATGADPELEIKIDGSIALHVKHLHWKFRGNECVDINKTKVEVYWDVHDWLFSSGPRHGMFIFKPISSSSPETAQSTQEQALTETSSCAAEEEDEKAGGSSVFSLFVYAWKVE</sequence>
<evidence type="ECO:0000256" key="8">
    <source>
        <dbReference type="ARBA" id="ARBA00023211"/>
    </source>
</evidence>
<comment type="similarity">
    <text evidence="9">Belongs to the PP2C family.</text>
</comment>
<comment type="cofactor">
    <cofactor evidence="1">
        <name>Mn(2+)</name>
        <dbReference type="ChEBI" id="CHEBI:29035"/>
    </cofactor>
</comment>
<accession>A0A6P5U357</accession>
<keyword evidence="8" id="KW-0464">Manganese</keyword>
<dbReference type="Pfam" id="PF05910">
    <property type="entry name" value="DUF868"/>
    <property type="match status" value="1"/>
</dbReference>
<dbReference type="InterPro" id="IPR036457">
    <property type="entry name" value="PPM-type-like_dom_sf"/>
</dbReference>
<dbReference type="RefSeq" id="XP_021833564.1">
    <property type="nucleotide sequence ID" value="XM_021977872.1"/>
</dbReference>
<organism evidence="12 13">
    <name type="scientific">Prunus avium</name>
    <name type="common">Cherry</name>
    <name type="synonym">Cerasus avium</name>
    <dbReference type="NCBI Taxonomy" id="42229"/>
    <lineage>
        <taxon>Eukaryota</taxon>
        <taxon>Viridiplantae</taxon>
        <taxon>Streptophyta</taxon>
        <taxon>Embryophyta</taxon>
        <taxon>Tracheophyta</taxon>
        <taxon>Spermatophyta</taxon>
        <taxon>Magnoliopsida</taxon>
        <taxon>eudicotyledons</taxon>
        <taxon>Gunneridae</taxon>
        <taxon>Pentapetalae</taxon>
        <taxon>rosids</taxon>
        <taxon>fabids</taxon>
        <taxon>Rosales</taxon>
        <taxon>Rosaceae</taxon>
        <taxon>Amygdaloideae</taxon>
        <taxon>Amygdaleae</taxon>
        <taxon>Prunus</taxon>
    </lineage>
</organism>
<evidence type="ECO:0000313" key="12">
    <source>
        <dbReference type="Proteomes" id="UP000515124"/>
    </source>
</evidence>
<dbReference type="GeneID" id="110773360"/>
<evidence type="ECO:0000256" key="10">
    <source>
        <dbReference type="SAM" id="MobiDB-lite"/>
    </source>
</evidence>
<evidence type="ECO:0000256" key="9">
    <source>
        <dbReference type="RuleBase" id="RU003465"/>
    </source>
</evidence>
<feature type="region of interest" description="Disordered" evidence="10">
    <location>
        <begin position="324"/>
        <end position="456"/>
    </location>
</feature>
<protein>
    <recommendedName>
        <fullName evidence="3">protein-serine/threonine phosphatase</fullName>
        <ecNumber evidence="3">3.1.3.16</ecNumber>
    </recommendedName>
</protein>
<feature type="compositionally biased region" description="Polar residues" evidence="10">
    <location>
        <begin position="324"/>
        <end position="353"/>
    </location>
</feature>